<keyword evidence="1" id="KW-0472">Membrane</keyword>
<keyword evidence="1" id="KW-0812">Transmembrane</keyword>
<reference evidence="2 3" key="1">
    <citation type="submission" date="2019-10" db="EMBL/GenBank/DDBJ databases">
        <title>Poseidonibacter ostreae sp. nov., isolated from the gut of the Ostrea denselamellosa.</title>
        <authorList>
            <person name="Choi A."/>
        </authorList>
    </citation>
    <scope>NUCLEOTIDE SEQUENCE [LARGE SCALE GENOMIC DNA]</scope>
    <source>
        <strain evidence="2 3">SJOD-M-33</strain>
    </source>
</reference>
<evidence type="ECO:0000313" key="2">
    <source>
        <dbReference type="EMBL" id="KAB7891294.1"/>
    </source>
</evidence>
<evidence type="ECO:0000256" key="1">
    <source>
        <dbReference type="SAM" id="Phobius"/>
    </source>
</evidence>
<feature type="transmembrane region" description="Helical" evidence="1">
    <location>
        <begin position="34"/>
        <end position="54"/>
    </location>
</feature>
<accession>A0A6L4WZ68</accession>
<evidence type="ECO:0000313" key="3">
    <source>
        <dbReference type="Proteomes" id="UP000472839"/>
    </source>
</evidence>
<dbReference type="RefSeq" id="WP_152279396.1">
    <property type="nucleotide sequence ID" value="NZ_WFKK01000001.1"/>
</dbReference>
<feature type="transmembrane region" description="Helical" evidence="1">
    <location>
        <begin position="60"/>
        <end position="78"/>
    </location>
</feature>
<dbReference type="Proteomes" id="UP000472839">
    <property type="component" value="Unassembled WGS sequence"/>
</dbReference>
<dbReference type="EMBL" id="WFKK01000001">
    <property type="protein sequence ID" value="KAB7891294.1"/>
    <property type="molecule type" value="Genomic_DNA"/>
</dbReference>
<proteinExistence type="predicted"/>
<gene>
    <name evidence="2" type="ORF">GBG19_00225</name>
</gene>
<sequence length="137" mass="16208">MSNKEEAKAEYKDYSGNAGLVEKAIFSSQYKRKIFLKHWFFTKKGFILMSVMFLLNQFELLGTMTFSAFCAIGLYLYLKDETLLHSRENNVWLLVKLRLFIDSLENLRQKNLENRANDDDIKNIIKECTKDEFKKND</sequence>
<protein>
    <submittedName>
        <fullName evidence="2">Uncharacterized protein</fullName>
    </submittedName>
</protein>
<name>A0A6L4WZ68_9BACT</name>
<keyword evidence="1" id="KW-1133">Transmembrane helix</keyword>
<organism evidence="2 3">
    <name type="scientific">Poseidonibacter ostreae</name>
    <dbReference type="NCBI Taxonomy" id="2654171"/>
    <lineage>
        <taxon>Bacteria</taxon>
        <taxon>Pseudomonadati</taxon>
        <taxon>Campylobacterota</taxon>
        <taxon>Epsilonproteobacteria</taxon>
        <taxon>Campylobacterales</taxon>
        <taxon>Arcobacteraceae</taxon>
        <taxon>Poseidonibacter</taxon>
    </lineage>
</organism>
<comment type="caution">
    <text evidence="2">The sequence shown here is derived from an EMBL/GenBank/DDBJ whole genome shotgun (WGS) entry which is preliminary data.</text>
</comment>
<dbReference type="AlphaFoldDB" id="A0A6L4WZ68"/>